<proteinExistence type="predicted"/>
<evidence type="ECO:0000313" key="2">
    <source>
        <dbReference type="Proteomes" id="UP000319576"/>
    </source>
</evidence>
<dbReference type="SUPFAM" id="SSF54593">
    <property type="entry name" value="Glyoxalase/Bleomycin resistance protein/Dihydroxybiphenyl dioxygenase"/>
    <property type="match status" value="1"/>
</dbReference>
<protein>
    <submittedName>
        <fullName evidence="1">Bleomycin resistance protein</fullName>
    </submittedName>
</protein>
<dbReference type="RefSeq" id="WP_202920735.1">
    <property type="nucleotide sequence ID" value="NZ_CP036273.1"/>
</dbReference>
<name>A0A517XQ77_9BACT</name>
<dbReference type="KEGG" id="uli:ETAA1_15660"/>
<sequence>MRPFLPAKDFDHSKRFYEALGFEKTLDGEVAIFNAGSGGFILQRYFHEEWAANCMMQLMVDDLAAWWEHIESLELSERFGVPPPRAPAMQPWGLLIAYVVDPAGVLWHVAQRRDGAKHDR</sequence>
<dbReference type="AlphaFoldDB" id="A0A517XQ77"/>
<dbReference type="Proteomes" id="UP000319576">
    <property type="component" value="Chromosome"/>
</dbReference>
<accession>A0A517XQ77</accession>
<reference evidence="1 2" key="1">
    <citation type="submission" date="2019-02" db="EMBL/GenBank/DDBJ databases">
        <title>Deep-cultivation of Planctomycetes and their phenomic and genomic characterization uncovers novel biology.</title>
        <authorList>
            <person name="Wiegand S."/>
            <person name="Jogler M."/>
            <person name="Boedeker C."/>
            <person name="Pinto D."/>
            <person name="Vollmers J."/>
            <person name="Rivas-Marin E."/>
            <person name="Kohn T."/>
            <person name="Peeters S.H."/>
            <person name="Heuer A."/>
            <person name="Rast P."/>
            <person name="Oberbeckmann S."/>
            <person name="Bunk B."/>
            <person name="Jeske O."/>
            <person name="Meyerdierks A."/>
            <person name="Storesund J.E."/>
            <person name="Kallscheuer N."/>
            <person name="Luecker S."/>
            <person name="Lage O.M."/>
            <person name="Pohl T."/>
            <person name="Merkel B.J."/>
            <person name="Hornburger P."/>
            <person name="Mueller R.-W."/>
            <person name="Bruemmer F."/>
            <person name="Labrenz M."/>
            <person name="Spormann A.M."/>
            <person name="Op den Camp H."/>
            <person name="Overmann J."/>
            <person name="Amann R."/>
            <person name="Jetten M.S.M."/>
            <person name="Mascher T."/>
            <person name="Medema M.H."/>
            <person name="Devos D.P."/>
            <person name="Kaster A.-K."/>
            <person name="Ovreas L."/>
            <person name="Rohde M."/>
            <person name="Galperin M.Y."/>
            <person name="Jogler C."/>
        </authorList>
    </citation>
    <scope>NUCLEOTIDE SEQUENCE [LARGE SCALE GENOMIC DNA]</scope>
    <source>
        <strain evidence="1 2">ETA_A1</strain>
    </source>
</reference>
<gene>
    <name evidence="1" type="primary">ble</name>
    <name evidence="1" type="ORF">ETAA1_15660</name>
</gene>
<dbReference type="InterPro" id="IPR029068">
    <property type="entry name" value="Glyas_Bleomycin-R_OHBP_Dase"/>
</dbReference>
<evidence type="ECO:0000313" key="1">
    <source>
        <dbReference type="EMBL" id="QDU19636.1"/>
    </source>
</evidence>
<organism evidence="1 2">
    <name type="scientific">Urbifossiella limnaea</name>
    <dbReference type="NCBI Taxonomy" id="2528023"/>
    <lineage>
        <taxon>Bacteria</taxon>
        <taxon>Pseudomonadati</taxon>
        <taxon>Planctomycetota</taxon>
        <taxon>Planctomycetia</taxon>
        <taxon>Gemmatales</taxon>
        <taxon>Gemmataceae</taxon>
        <taxon>Urbifossiella</taxon>
    </lineage>
</organism>
<keyword evidence="2" id="KW-1185">Reference proteome</keyword>
<dbReference type="EMBL" id="CP036273">
    <property type="protein sequence ID" value="QDU19636.1"/>
    <property type="molecule type" value="Genomic_DNA"/>
</dbReference>
<dbReference type="Gene3D" id="3.10.180.10">
    <property type="entry name" value="2,3-Dihydroxybiphenyl 1,2-Dioxygenase, domain 1"/>
    <property type="match status" value="1"/>
</dbReference>